<comment type="caution">
    <text evidence="2">The sequence shown here is derived from an EMBL/GenBank/DDBJ whole genome shotgun (WGS) entry which is preliminary data.</text>
</comment>
<evidence type="ECO:0000313" key="2">
    <source>
        <dbReference type="EMBL" id="MEZ6852982.1"/>
    </source>
</evidence>
<evidence type="ECO:0008006" key="4">
    <source>
        <dbReference type="Google" id="ProtNLM"/>
    </source>
</evidence>
<gene>
    <name evidence="2" type="ORF">AB2Z07_05440</name>
</gene>
<name>A0ABV4JQJ2_9BACT</name>
<organism evidence="2 3">
    <name type="scientific">Halodesulfovibrio aestuarii</name>
    <dbReference type="NCBI Taxonomy" id="126333"/>
    <lineage>
        <taxon>Bacteria</taxon>
        <taxon>Pseudomonadati</taxon>
        <taxon>Thermodesulfobacteriota</taxon>
        <taxon>Desulfovibrionia</taxon>
        <taxon>Desulfovibrionales</taxon>
        <taxon>Desulfovibrionaceae</taxon>
        <taxon>Halodesulfovibrio</taxon>
    </lineage>
</organism>
<dbReference type="EMBL" id="JBFSOO010000003">
    <property type="protein sequence ID" value="MEZ6852982.1"/>
    <property type="molecule type" value="Genomic_DNA"/>
</dbReference>
<sequence>MSYEVTLENLRGGAAIEMVNNALEEVWANVLDPNTSATAKRTVVMKVEFKPAQDRASSPVNIIVEKKLASQAPVSAHVNIGHDSDGIATASEYMNPNQNELPIDQKSASTGEQPTRAAENVTPFRAAANAN</sequence>
<evidence type="ECO:0000256" key="1">
    <source>
        <dbReference type="SAM" id="MobiDB-lite"/>
    </source>
</evidence>
<dbReference type="RefSeq" id="WP_371150149.1">
    <property type="nucleotide sequence ID" value="NZ_JBFSOO010000003.1"/>
</dbReference>
<accession>A0ABV4JQJ2</accession>
<proteinExistence type="predicted"/>
<reference evidence="2 3" key="1">
    <citation type="submission" date="2024-07" db="EMBL/GenBank/DDBJ databases">
        <title>Active virus-host system and metabolic interactions in a Lokiarchaeon culture.</title>
        <authorList>
            <person name="Ponce Toledo R.I."/>
            <person name="Rodrigues Oliveira T."/>
            <person name="Schleper C."/>
        </authorList>
    </citation>
    <scope>NUCLEOTIDE SEQUENCE [LARGE SCALE GENOMIC DNA]</scope>
    <source>
        <strain evidence="2 3">B35</strain>
    </source>
</reference>
<feature type="region of interest" description="Disordered" evidence="1">
    <location>
        <begin position="87"/>
        <end position="131"/>
    </location>
</feature>
<keyword evidence="3" id="KW-1185">Reference proteome</keyword>
<protein>
    <recommendedName>
        <fullName evidence="4">Replication terminator protein</fullName>
    </recommendedName>
</protein>
<dbReference type="Proteomes" id="UP001568358">
    <property type="component" value="Unassembled WGS sequence"/>
</dbReference>
<feature type="compositionally biased region" description="Polar residues" evidence="1">
    <location>
        <begin position="92"/>
        <end position="113"/>
    </location>
</feature>
<evidence type="ECO:0000313" key="3">
    <source>
        <dbReference type="Proteomes" id="UP001568358"/>
    </source>
</evidence>